<reference evidence="2 3" key="1">
    <citation type="journal article" date="2013" name="PLoS ONE">
        <title>Genome-Wide Relatedness of Treponema pedis, from Gingiva and Necrotic Skin Lesions of Pigs, with the Human Oral Pathogen Treponema denticola.</title>
        <authorList>
            <person name="Svartstrom O."/>
            <person name="Mushtaq M."/>
            <person name="Pringle M."/>
            <person name="Segerman B."/>
        </authorList>
    </citation>
    <scope>NUCLEOTIDE SEQUENCE [LARGE SCALE GENOMIC DNA]</scope>
    <source>
        <strain evidence="2">T A4</strain>
    </source>
</reference>
<dbReference type="RefSeq" id="WP_020963961.1">
    <property type="nucleotide sequence ID" value="NC_022097.1"/>
</dbReference>
<dbReference type="InterPro" id="IPR038763">
    <property type="entry name" value="DHH_sf"/>
</dbReference>
<dbReference type="InterPro" id="IPR001667">
    <property type="entry name" value="DDH_dom"/>
</dbReference>
<dbReference type="PANTHER" id="PTHR47618">
    <property type="entry name" value="BIFUNCTIONAL OLIGORIBONUCLEASE AND PAP PHOSPHATASE NRNA"/>
    <property type="match status" value="1"/>
</dbReference>
<dbReference type="PATRIC" id="fig|1291379.3.peg.161"/>
<dbReference type="EMBL" id="CP004120">
    <property type="protein sequence ID" value="AGT42661.1"/>
    <property type="molecule type" value="Genomic_DNA"/>
</dbReference>
<dbReference type="InterPro" id="IPR051319">
    <property type="entry name" value="Oligoribo/pAp-PDE_c-di-AMP_PDE"/>
</dbReference>
<evidence type="ECO:0000313" key="2">
    <source>
        <dbReference type="EMBL" id="AGT42661.1"/>
    </source>
</evidence>
<accession>S6A2I0</accession>
<dbReference type="STRING" id="1291379.TPE_0165"/>
<keyword evidence="3" id="KW-1185">Reference proteome</keyword>
<dbReference type="GeneID" id="301088894"/>
<organism evidence="2 3">
    <name type="scientific">Treponema pedis str. T A4</name>
    <dbReference type="NCBI Taxonomy" id="1291379"/>
    <lineage>
        <taxon>Bacteria</taxon>
        <taxon>Pseudomonadati</taxon>
        <taxon>Spirochaetota</taxon>
        <taxon>Spirochaetia</taxon>
        <taxon>Spirochaetales</taxon>
        <taxon>Treponemataceae</taxon>
        <taxon>Treponema</taxon>
    </lineage>
</organism>
<dbReference type="KEGG" id="tped:TPE_0165"/>
<dbReference type="AlphaFoldDB" id="S6A2I0"/>
<proteinExistence type="predicted"/>
<evidence type="ECO:0000259" key="1">
    <source>
        <dbReference type="Pfam" id="PF01368"/>
    </source>
</evidence>
<dbReference type="Proteomes" id="UP000015620">
    <property type="component" value="Chromosome"/>
</dbReference>
<gene>
    <name evidence="2" type="ORF">TPE_0165</name>
</gene>
<dbReference type="Gene3D" id="3.90.1640.10">
    <property type="entry name" value="inorganic pyrophosphatase (n-terminal core)"/>
    <property type="match status" value="1"/>
</dbReference>
<dbReference type="HOGENOM" id="CLU_700087_0_0_12"/>
<name>S6A2I0_9SPIR</name>
<protein>
    <submittedName>
        <fullName evidence="2">DHH super</fullName>
    </submittedName>
</protein>
<feature type="domain" description="DDH" evidence="1">
    <location>
        <begin position="39"/>
        <end position="203"/>
    </location>
</feature>
<dbReference type="SUPFAM" id="SSF64182">
    <property type="entry name" value="DHH phosphoesterases"/>
    <property type="match status" value="1"/>
</dbReference>
<sequence>MKAVQPNVSKREKIIPLSIKEKNAVMERILDIIFSKRNFLLLGHEYADEDCIASLVALGLLLRKFSKKVCIFLEKPIPPQLNFFVGICNYNKIRIFTEKLKKIKIPDAIFILDTPKPEMISAGGYGKKLLAMPDIPKIELDHHFTADADYSGDPDYRLTMRASSTCEIIAQMCVKLEARPTVLKRYGIENLYSRNIVLAMLTGMIGDAKFGNYLSERRDKAFYDYFLKKFNKMLSDKFYKNSGNISSVEEILKVLETLSAEESKIYKKIMELSYIFKNVGVIVLNKEKSNDINTFIEYTQFVGVVKMATDAVADKAHGLGLSVYFDPPEISDKIQFRLRASEEVKGIDLRPILTELKIMDGGGHPGAIGFRFSVSEIPDLDAYIKVLTEKAQLLLSNSHINNEQSKK</sequence>
<dbReference type="PANTHER" id="PTHR47618:SF2">
    <property type="entry name" value="CYCLIC-DI-AMP PHOSPHODIESTERASE GDPP"/>
    <property type="match status" value="1"/>
</dbReference>
<evidence type="ECO:0000313" key="3">
    <source>
        <dbReference type="Proteomes" id="UP000015620"/>
    </source>
</evidence>
<dbReference type="Pfam" id="PF01368">
    <property type="entry name" value="DHH"/>
    <property type="match status" value="1"/>
</dbReference>